<proteinExistence type="predicted"/>
<name>A0ABN3QZV7_9ACTN</name>
<evidence type="ECO:0000313" key="2">
    <source>
        <dbReference type="Proteomes" id="UP001500151"/>
    </source>
</evidence>
<keyword evidence="2" id="KW-1185">Reference proteome</keyword>
<gene>
    <name evidence="1" type="ORF">GCM10010307_39320</name>
</gene>
<sequence>MRGFFTDLHYWSPLPGGPVAKSVNTLPESVHAFHVGLLRRGHTVSGGTATVTSSDDGINARRAARRQAGTYRHALGGDAPTRASASC</sequence>
<protein>
    <submittedName>
        <fullName evidence="1">Uncharacterized protein</fullName>
    </submittedName>
</protein>
<dbReference type="EMBL" id="BAAASJ010000037">
    <property type="protein sequence ID" value="GAA2639759.1"/>
    <property type="molecule type" value="Genomic_DNA"/>
</dbReference>
<comment type="caution">
    <text evidence="1">The sequence shown here is derived from an EMBL/GenBank/DDBJ whole genome shotgun (WGS) entry which is preliminary data.</text>
</comment>
<accession>A0ABN3QZV7</accession>
<reference evidence="1 2" key="1">
    <citation type="journal article" date="2019" name="Int. J. Syst. Evol. Microbiol.">
        <title>The Global Catalogue of Microorganisms (GCM) 10K type strain sequencing project: providing services to taxonomists for standard genome sequencing and annotation.</title>
        <authorList>
            <consortium name="The Broad Institute Genomics Platform"/>
            <consortium name="The Broad Institute Genome Sequencing Center for Infectious Disease"/>
            <person name="Wu L."/>
            <person name="Ma J."/>
        </authorList>
    </citation>
    <scope>NUCLEOTIDE SEQUENCE [LARGE SCALE GENOMIC DNA]</scope>
    <source>
        <strain evidence="1 2">JCM 4524</strain>
    </source>
</reference>
<evidence type="ECO:0000313" key="1">
    <source>
        <dbReference type="EMBL" id="GAA2639759.1"/>
    </source>
</evidence>
<dbReference type="Proteomes" id="UP001500151">
    <property type="component" value="Unassembled WGS sequence"/>
</dbReference>
<organism evidence="1 2">
    <name type="scientific">Streptomyces vastus</name>
    <dbReference type="NCBI Taxonomy" id="285451"/>
    <lineage>
        <taxon>Bacteria</taxon>
        <taxon>Bacillati</taxon>
        <taxon>Actinomycetota</taxon>
        <taxon>Actinomycetes</taxon>
        <taxon>Kitasatosporales</taxon>
        <taxon>Streptomycetaceae</taxon>
        <taxon>Streptomyces</taxon>
    </lineage>
</organism>